<sequence>MQDNDMYGNRSDVNAGNANGQSQPNNGSAGQTGYGTNGSSGYGPYVNDPNQNAQGYQNAGAYSSPAQDGQYQDSQNGHGVPFGAAGGLNGLYNDEWWRMNPFKLVEEWLPTQAKKTIRMVYGVVGVVAVLLGLALLAWPGKTLEVFAVVLGIYFLISGAMRVIGAIVENGLPGGWRVLDILVGLLLVIGGVIMLKNTILSSAMLTILVTLTVGIGWIMEGIMALVETWRLPKSGWAIFYSVISVFAGIVLLCSPFTSVIFLIIFTGCTMVIMGALAIIRAFRFGKA</sequence>
<dbReference type="Proteomes" id="UP000242610">
    <property type="component" value="Unassembled WGS sequence"/>
</dbReference>
<keyword evidence="2" id="KW-0472">Membrane</keyword>
<dbReference type="RefSeq" id="WP_234696481.1">
    <property type="nucleotide sequence ID" value="NZ_FMBL01000001.1"/>
</dbReference>
<evidence type="ECO:0000256" key="1">
    <source>
        <dbReference type="SAM" id="MobiDB-lite"/>
    </source>
</evidence>
<feature type="transmembrane region" description="Helical" evidence="2">
    <location>
        <begin position="145"/>
        <end position="163"/>
    </location>
</feature>
<name>A0A1C4H3X7_9BIFI</name>
<keyword evidence="2" id="KW-0812">Transmembrane</keyword>
<keyword evidence="4" id="KW-1185">Reference proteome</keyword>
<dbReference type="Pfam" id="PF03729">
    <property type="entry name" value="DUF308"/>
    <property type="match status" value="2"/>
</dbReference>
<feature type="transmembrane region" description="Helical" evidence="2">
    <location>
        <begin position="200"/>
        <end position="221"/>
    </location>
</feature>
<proteinExistence type="predicted"/>
<feature type="transmembrane region" description="Helical" evidence="2">
    <location>
        <begin position="119"/>
        <end position="139"/>
    </location>
</feature>
<feature type="transmembrane region" description="Helical" evidence="2">
    <location>
        <begin position="257"/>
        <end position="278"/>
    </location>
</feature>
<feature type="compositionally biased region" description="Gly residues" evidence="1">
    <location>
        <begin position="30"/>
        <end position="41"/>
    </location>
</feature>
<dbReference type="InterPro" id="IPR052712">
    <property type="entry name" value="Acid_resist_chaperone_HdeD"/>
</dbReference>
<evidence type="ECO:0000256" key="2">
    <source>
        <dbReference type="SAM" id="Phobius"/>
    </source>
</evidence>
<dbReference type="AlphaFoldDB" id="A0A1C4H3X7"/>
<reference evidence="4" key="1">
    <citation type="submission" date="2016-08" db="EMBL/GenBank/DDBJ databases">
        <authorList>
            <person name="Varghese N."/>
            <person name="Submissions Spin"/>
        </authorList>
    </citation>
    <scope>NUCLEOTIDE SEQUENCE [LARGE SCALE GENOMIC DNA]</scope>
    <source>
        <strain evidence="4">R-52791</strain>
    </source>
</reference>
<evidence type="ECO:0000313" key="4">
    <source>
        <dbReference type="Proteomes" id="UP000242610"/>
    </source>
</evidence>
<keyword evidence="2" id="KW-1133">Transmembrane helix</keyword>
<feature type="region of interest" description="Disordered" evidence="1">
    <location>
        <begin position="1"/>
        <end position="76"/>
    </location>
</feature>
<feature type="compositionally biased region" description="Polar residues" evidence="1">
    <location>
        <begin position="11"/>
        <end position="29"/>
    </location>
</feature>
<dbReference type="PANTHER" id="PTHR34989:SF1">
    <property type="entry name" value="PROTEIN HDED"/>
    <property type="match status" value="1"/>
</dbReference>
<feature type="compositionally biased region" description="Polar residues" evidence="1">
    <location>
        <begin position="48"/>
        <end position="76"/>
    </location>
</feature>
<gene>
    <name evidence="3" type="ORF">GA0061077_0682</name>
</gene>
<dbReference type="PANTHER" id="PTHR34989">
    <property type="entry name" value="PROTEIN HDED"/>
    <property type="match status" value="1"/>
</dbReference>
<accession>A0A1C4H3X7</accession>
<evidence type="ECO:0000313" key="3">
    <source>
        <dbReference type="EMBL" id="SCC79338.1"/>
    </source>
</evidence>
<dbReference type="InterPro" id="IPR005325">
    <property type="entry name" value="DUF308_memb"/>
</dbReference>
<feature type="transmembrane region" description="Helical" evidence="2">
    <location>
        <begin position="175"/>
        <end position="194"/>
    </location>
</feature>
<dbReference type="STRING" id="1505727.GA0061077_0682"/>
<protein>
    <submittedName>
        <fullName evidence="3">Uncharacterized membrane protein HdeD, DUF308 family</fullName>
    </submittedName>
</protein>
<dbReference type="GO" id="GO:0005886">
    <property type="term" value="C:plasma membrane"/>
    <property type="evidence" value="ECO:0007669"/>
    <property type="project" value="TreeGrafter"/>
</dbReference>
<dbReference type="EMBL" id="FMBL01000001">
    <property type="protein sequence ID" value="SCC79338.1"/>
    <property type="molecule type" value="Genomic_DNA"/>
</dbReference>
<organism evidence="3 4">
    <name type="scientific">Bifidobacterium commune</name>
    <dbReference type="NCBI Taxonomy" id="1505727"/>
    <lineage>
        <taxon>Bacteria</taxon>
        <taxon>Bacillati</taxon>
        <taxon>Actinomycetota</taxon>
        <taxon>Actinomycetes</taxon>
        <taxon>Bifidobacteriales</taxon>
        <taxon>Bifidobacteriaceae</taxon>
        <taxon>Bifidobacterium</taxon>
    </lineage>
</organism>
<feature type="transmembrane region" description="Helical" evidence="2">
    <location>
        <begin position="233"/>
        <end position="251"/>
    </location>
</feature>